<dbReference type="EMBL" id="MLCB01000178">
    <property type="protein sequence ID" value="OJI92492.1"/>
    <property type="molecule type" value="Genomic_DNA"/>
</dbReference>
<sequence length="330" mass="36003">MKHARLELARSADILPPLNDEVAVFGQIELERLRGLDFANIRAVSDSFVTSKMLSAAGIEIKRKLDVETANAVVFIPRAKAEAWQLISMAIQSAPQGWIIVDGQKTDGIESIAKEIARSVTDIASYSKGHGKTIWFRAEDAQNFQITLGPSVNKDGFLTAPGVFSADSVDLASAFLIETIPNELSGEIADIGSGWGYLSACVLAENPKIKTMHLIEDNATALDCARQNVTDPRASFHWANALTWRAPKLLDAILMNPPFHTGRSAEPSLGISFINTAARALRPGGVLYMVANAHLPYEPALEQSFVDVEVMARTTRFKIFCAKRGRNKIL</sequence>
<evidence type="ECO:0000313" key="7">
    <source>
        <dbReference type="EMBL" id="OJI92492.1"/>
    </source>
</evidence>
<dbReference type="Pfam" id="PF05175">
    <property type="entry name" value="MTS"/>
    <property type="match status" value="1"/>
</dbReference>
<dbReference type="Gene3D" id="3.40.50.150">
    <property type="entry name" value="Vaccinia Virus protein VP39"/>
    <property type="match status" value="2"/>
</dbReference>
<dbReference type="PANTHER" id="PTHR47816:SF4">
    <property type="entry name" value="RIBOSOMAL RNA SMALL SUBUNIT METHYLTRANSFERASE C"/>
    <property type="match status" value="1"/>
</dbReference>
<keyword evidence="2" id="KW-0698">rRNA processing</keyword>
<dbReference type="PROSITE" id="PS00092">
    <property type="entry name" value="N6_MTASE"/>
    <property type="match status" value="1"/>
</dbReference>
<protein>
    <submittedName>
        <fullName evidence="7">Ribosomal RNA small subunit methyltransferase C</fullName>
        <ecNumber evidence="7">2.1.1.172</ecNumber>
    </submittedName>
</protein>
<keyword evidence="8" id="KW-1185">Reference proteome</keyword>
<evidence type="ECO:0000259" key="6">
    <source>
        <dbReference type="Pfam" id="PF05175"/>
    </source>
</evidence>
<name>A0A1L9NTG3_9RHOB</name>
<accession>A0A1L9NTG3</accession>
<gene>
    <name evidence="7" type="primary">rsmC_2</name>
    <name evidence="7" type="ORF">PFRI_32770</name>
</gene>
<dbReference type="GO" id="GO:0003676">
    <property type="term" value="F:nucleic acid binding"/>
    <property type="evidence" value="ECO:0007669"/>
    <property type="project" value="InterPro"/>
</dbReference>
<dbReference type="STRING" id="696762.PFRI_32770"/>
<reference evidence="7 8" key="1">
    <citation type="submission" date="2016-10" db="EMBL/GenBank/DDBJ databases">
        <title>Genome sequence of Planktotalea frisia SH6-1.</title>
        <authorList>
            <person name="Poehlein A."/>
            <person name="Bakenhus I."/>
            <person name="Voget S."/>
            <person name="Brinkhoff T."/>
            <person name="Simon M."/>
        </authorList>
    </citation>
    <scope>NUCLEOTIDE SEQUENCE [LARGE SCALE GENOMIC DNA]</scope>
    <source>
        <strain evidence="7 8">SH6-1</strain>
    </source>
</reference>
<keyword evidence="3 7" id="KW-0489">Methyltransferase</keyword>
<evidence type="ECO:0000256" key="1">
    <source>
        <dbReference type="ARBA" id="ARBA00022490"/>
    </source>
</evidence>
<keyword evidence="4 7" id="KW-0808">Transferase</keyword>
<feature type="domain" description="Methyltransferase small" evidence="6">
    <location>
        <begin position="157"/>
        <end position="320"/>
    </location>
</feature>
<evidence type="ECO:0000256" key="2">
    <source>
        <dbReference type="ARBA" id="ARBA00022552"/>
    </source>
</evidence>
<organism evidence="7 8">
    <name type="scientific">Planktotalea frisia</name>
    <dbReference type="NCBI Taxonomy" id="696762"/>
    <lineage>
        <taxon>Bacteria</taxon>
        <taxon>Pseudomonadati</taxon>
        <taxon>Pseudomonadota</taxon>
        <taxon>Alphaproteobacteria</taxon>
        <taxon>Rhodobacterales</taxon>
        <taxon>Paracoccaceae</taxon>
        <taxon>Planktotalea</taxon>
    </lineage>
</organism>
<dbReference type="SUPFAM" id="SSF53335">
    <property type="entry name" value="S-adenosyl-L-methionine-dependent methyltransferases"/>
    <property type="match status" value="1"/>
</dbReference>
<dbReference type="InterPro" id="IPR029063">
    <property type="entry name" value="SAM-dependent_MTases_sf"/>
</dbReference>
<dbReference type="InterPro" id="IPR002052">
    <property type="entry name" value="DNA_methylase_N6_adenine_CS"/>
</dbReference>
<dbReference type="InterPro" id="IPR046977">
    <property type="entry name" value="RsmC/RlmG"/>
</dbReference>
<dbReference type="PANTHER" id="PTHR47816">
    <property type="entry name" value="RIBOSOMAL RNA SMALL SUBUNIT METHYLTRANSFERASE C"/>
    <property type="match status" value="1"/>
</dbReference>
<dbReference type="CDD" id="cd02440">
    <property type="entry name" value="AdoMet_MTases"/>
    <property type="match status" value="1"/>
</dbReference>
<evidence type="ECO:0000256" key="3">
    <source>
        <dbReference type="ARBA" id="ARBA00022603"/>
    </source>
</evidence>
<dbReference type="RefSeq" id="WP_072631786.1">
    <property type="nucleotide sequence ID" value="NZ_JABBAN010000256.1"/>
</dbReference>
<dbReference type="EC" id="2.1.1.172" evidence="7"/>
<evidence type="ECO:0000313" key="8">
    <source>
        <dbReference type="Proteomes" id="UP000184514"/>
    </source>
</evidence>
<comment type="caution">
    <text evidence="7">The sequence shown here is derived from an EMBL/GenBank/DDBJ whole genome shotgun (WGS) entry which is preliminary data.</text>
</comment>
<dbReference type="InterPro" id="IPR007848">
    <property type="entry name" value="Small_mtfrase_dom"/>
</dbReference>
<dbReference type="Proteomes" id="UP000184514">
    <property type="component" value="Unassembled WGS sequence"/>
</dbReference>
<dbReference type="GO" id="GO:0052914">
    <property type="term" value="F:16S rRNA (guanine(1207)-N(2))-methyltransferase activity"/>
    <property type="evidence" value="ECO:0007669"/>
    <property type="project" value="UniProtKB-EC"/>
</dbReference>
<dbReference type="OrthoDB" id="9816072at2"/>
<keyword evidence="5" id="KW-0949">S-adenosyl-L-methionine</keyword>
<keyword evidence="1" id="KW-0963">Cytoplasm</keyword>
<evidence type="ECO:0000256" key="5">
    <source>
        <dbReference type="ARBA" id="ARBA00022691"/>
    </source>
</evidence>
<dbReference type="AlphaFoldDB" id="A0A1L9NTG3"/>
<proteinExistence type="predicted"/>
<evidence type="ECO:0000256" key="4">
    <source>
        <dbReference type="ARBA" id="ARBA00022679"/>
    </source>
</evidence>